<keyword evidence="2" id="KW-1133">Transmembrane helix</keyword>
<keyword evidence="2" id="KW-0812">Transmembrane</keyword>
<dbReference type="RefSeq" id="WP_343941979.1">
    <property type="nucleotide sequence ID" value="NZ_BAAAHP010000081.1"/>
</dbReference>
<dbReference type="Proteomes" id="UP001499967">
    <property type="component" value="Unassembled WGS sequence"/>
</dbReference>
<feature type="compositionally biased region" description="Pro residues" evidence="1">
    <location>
        <begin position="65"/>
        <end position="85"/>
    </location>
</feature>
<comment type="caution">
    <text evidence="3">The sequence shown here is derived from an EMBL/GenBank/DDBJ whole genome shotgun (WGS) entry which is preliminary data.</text>
</comment>
<evidence type="ECO:0000256" key="1">
    <source>
        <dbReference type="SAM" id="MobiDB-lite"/>
    </source>
</evidence>
<dbReference type="EMBL" id="BAAAHP010000081">
    <property type="protein sequence ID" value="GAA0937057.1"/>
    <property type="molecule type" value="Genomic_DNA"/>
</dbReference>
<evidence type="ECO:0000256" key="2">
    <source>
        <dbReference type="SAM" id="Phobius"/>
    </source>
</evidence>
<gene>
    <name evidence="3" type="ORF">GCM10009559_29900</name>
</gene>
<evidence type="ECO:0008006" key="5">
    <source>
        <dbReference type="Google" id="ProtNLM"/>
    </source>
</evidence>
<evidence type="ECO:0000313" key="4">
    <source>
        <dbReference type="Proteomes" id="UP001499967"/>
    </source>
</evidence>
<accession>A0ABP4ALK1</accession>
<feature type="region of interest" description="Disordered" evidence="1">
    <location>
        <begin position="1"/>
        <end position="27"/>
    </location>
</feature>
<evidence type="ECO:0000313" key="3">
    <source>
        <dbReference type="EMBL" id="GAA0937057.1"/>
    </source>
</evidence>
<feature type="region of interest" description="Disordered" evidence="1">
    <location>
        <begin position="233"/>
        <end position="258"/>
    </location>
</feature>
<sequence length="258" mass="26578">MTREVDERGAGGGALAATRRALTPGDGRPPTLLVLLAGALVGVTVIASVVGTLSLTAGSATGGSPPDPVAAPPGLATPPPAPPTEPARAEPTAAPTGERPAPPDVFQDPELRTLAAPFLTGPGASCERRAPEPDVAESVACDLGDGRTAVFTRTVTPEAMRERRQDVLAGRDARAGTVVSVRWRYAGQGQATRAGIPPRENARGEGVRVRFVDREGAARLYFDQDSTACIGDITSTRPDAGSGADQEALRRYWSDPAG</sequence>
<reference evidence="4" key="1">
    <citation type="journal article" date="2019" name="Int. J. Syst. Evol. Microbiol.">
        <title>The Global Catalogue of Microorganisms (GCM) 10K type strain sequencing project: providing services to taxonomists for standard genome sequencing and annotation.</title>
        <authorList>
            <consortium name="The Broad Institute Genomics Platform"/>
            <consortium name="The Broad Institute Genome Sequencing Center for Infectious Disease"/>
            <person name="Wu L."/>
            <person name="Ma J."/>
        </authorList>
    </citation>
    <scope>NUCLEOTIDE SEQUENCE [LARGE SCALE GENOMIC DNA]</scope>
    <source>
        <strain evidence="4">JCM 11117</strain>
    </source>
</reference>
<keyword evidence="2" id="KW-0472">Membrane</keyword>
<organism evidence="3 4">
    <name type="scientific">Pseudonocardia zijingensis</name>
    <dbReference type="NCBI Taxonomy" id="153376"/>
    <lineage>
        <taxon>Bacteria</taxon>
        <taxon>Bacillati</taxon>
        <taxon>Actinomycetota</taxon>
        <taxon>Actinomycetes</taxon>
        <taxon>Pseudonocardiales</taxon>
        <taxon>Pseudonocardiaceae</taxon>
        <taxon>Pseudonocardia</taxon>
    </lineage>
</organism>
<feature type="transmembrane region" description="Helical" evidence="2">
    <location>
        <begin position="32"/>
        <end position="55"/>
    </location>
</feature>
<feature type="region of interest" description="Disordered" evidence="1">
    <location>
        <begin position="58"/>
        <end position="107"/>
    </location>
</feature>
<proteinExistence type="predicted"/>
<keyword evidence="4" id="KW-1185">Reference proteome</keyword>
<name>A0ABP4ALK1_9PSEU</name>
<protein>
    <recommendedName>
        <fullName evidence="5">DUF3558 domain-containing protein</fullName>
    </recommendedName>
</protein>
<feature type="compositionally biased region" description="Basic and acidic residues" evidence="1">
    <location>
        <begin position="247"/>
        <end position="258"/>
    </location>
</feature>